<reference evidence="1 2" key="1">
    <citation type="submission" date="2017-12" db="EMBL/GenBank/DDBJ databases">
        <title>Hemimetabolous genomes reveal molecular basis of termite eusociality.</title>
        <authorList>
            <person name="Harrison M.C."/>
            <person name="Jongepier E."/>
            <person name="Robertson H.M."/>
            <person name="Arning N."/>
            <person name="Bitard-Feildel T."/>
            <person name="Chao H."/>
            <person name="Childers C.P."/>
            <person name="Dinh H."/>
            <person name="Doddapaneni H."/>
            <person name="Dugan S."/>
            <person name="Gowin J."/>
            <person name="Greiner C."/>
            <person name="Han Y."/>
            <person name="Hu H."/>
            <person name="Hughes D.S.T."/>
            <person name="Huylmans A.-K."/>
            <person name="Kemena C."/>
            <person name="Kremer L.P.M."/>
            <person name="Lee S.L."/>
            <person name="Lopez-Ezquerra A."/>
            <person name="Mallet L."/>
            <person name="Monroy-Kuhn J.M."/>
            <person name="Moser A."/>
            <person name="Murali S.C."/>
            <person name="Muzny D.M."/>
            <person name="Otani S."/>
            <person name="Piulachs M.-D."/>
            <person name="Poelchau M."/>
            <person name="Qu J."/>
            <person name="Schaub F."/>
            <person name="Wada-Katsumata A."/>
            <person name="Worley K.C."/>
            <person name="Xie Q."/>
            <person name="Ylla G."/>
            <person name="Poulsen M."/>
            <person name="Gibbs R.A."/>
            <person name="Schal C."/>
            <person name="Richards S."/>
            <person name="Belles X."/>
            <person name="Korb J."/>
            <person name="Bornberg-Bauer E."/>
        </authorList>
    </citation>
    <scope>NUCLEOTIDE SEQUENCE [LARGE SCALE GENOMIC DNA]</scope>
    <source>
        <tissue evidence="1">Whole body</tissue>
    </source>
</reference>
<gene>
    <name evidence="1" type="ORF">B7P43_G11727</name>
</gene>
<dbReference type="AlphaFoldDB" id="A0A2J7R4Q2"/>
<dbReference type="EMBL" id="NEVH01007403">
    <property type="protein sequence ID" value="PNF35813.1"/>
    <property type="molecule type" value="Genomic_DNA"/>
</dbReference>
<dbReference type="InParanoid" id="A0A2J7R4Q2"/>
<dbReference type="Proteomes" id="UP000235965">
    <property type="component" value="Unassembled WGS sequence"/>
</dbReference>
<organism evidence="1 2">
    <name type="scientific">Cryptotermes secundus</name>
    <dbReference type="NCBI Taxonomy" id="105785"/>
    <lineage>
        <taxon>Eukaryota</taxon>
        <taxon>Metazoa</taxon>
        <taxon>Ecdysozoa</taxon>
        <taxon>Arthropoda</taxon>
        <taxon>Hexapoda</taxon>
        <taxon>Insecta</taxon>
        <taxon>Pterygota</taxon>
        <taxon>Neoptera</taxon>
        <taxon>Polyneoptera</taxon>
        <taxon>Dictyoptera</taxon>
        <taxon>Blattodea</taxon>
        <taxon>Blattoidea</taxon>
        <taxon>Termitoidae</taxon>
        <taxon>Kalotermitidae</taxon>
        <taxon>Cryptotermitinae</taxon>
        <taxon>Cryptotermes</taxon>
    </lineage>
</organism>
<sequence>MNSSAVNWACYRHLLKHAIPGNPNITSVEGIDDAMTVFTLAMKSTKASPKHNIHIRVEIQPLQN</sequence>
<evidence type="ECO:0000313" key="1">
    <source>
        <dbReference type="EMBL" id="PNF35813.1"/>
    </source>
</evidence>
<proteinExistence type="predicted"/>
<keyword evidence="2" id="KW-1185">Reference proteome</keyword>
<accession>A0A2J7R4Q2</accession>
<evidence type="ECO:0000313" key="2">
    <source>
        <dbReference type="Proteomes" id="UP000235965"/>
    </source>
</evidence>
<comment type="caution">
    <text evidence="1">The sequence shown here is derived from an EMBL/GenBank/DDBJ whole genome shotgun (WGS) entry which is preliminary data.</text>
</comment>
<protein>
    <submittedName>
        <fullName evidence="1">Uncharacterized protein</fullName>
    </submittedName>
</protein>
<name>A0A2J7R4Q2_9NEOP</name>